<dbReference type="PANTHER" id="PTHR30575">
    <property type="entry name" value="PEPTIDASE M20"/>
    <property type="match status" value="1"/>
</dbReference>
<feature type="domain" description="Peptidase M20 dimerisation" evidence="2">
    <location>
        <begin position="243"/>
        <end position="335"/>
    </location>
</feature>
<dbReference type="InterPro" id="IPR011650">
    <property type="entry name" value="Peptidase_M20_dimer"/>
</dbReference>
<dbReference type="Proteomes" id="UP000027265">
    <property type="component" value="Unassembled WGS sequence"/>
</dbReference>
<dbReference type="InterPro" id="IPR017144">
    <property type="entry name" value="Xaa-Arg_dipeptidase"/>
</dbReference>
<dbReference type="NCBIfam" id="TIGR01891">
    <property type="entry name" value="amidohydrolases"/>
    <property type="match status" value="1"/>
</dbReference>
<evidence type="ECO:0000313" key="4">
    <source>
        <dbReference type="Proteomes" id="UP000027265"/>
    </source>
</evidence>
<dbReference type="CDD" id="cd05672">
    <property type="entry name" value="M20_ACY1L2-like"/>
    <property type="match status" value="1"/>
</dbReference>
<dbReference type="Pfam" id="PF01546">
    <property type="entry name" value="Peptidase_M20"/>
    <property type="match status" value="1"/>
</dbReference>
<dbReference type="InParanoid" id="A0A067P8A1"/>
<accession>A0A067P8A1</accession>
<protein>
    <recommendedName>
        <fullName evidence="2">Peptidase M20 dimerisation domain-containing protein</fullName>
    </recommendedName>
</protein>
<dbReference type="PIRSF" id="PIRSF037226">
    <property type="entry name" value="Amidohydrolase_ACY1L2_prd"/>
    <property type="match status" value="1"/>
</dbReference>
<gene>
    <name evidence="3" type="ORF">JAAARDRAFT_41598</name>
</gene>
<dbReference type="InterPro" id="IPR002933">
    <property type="entry name" value="Peptidase_M20"/>
</dbReference>
<dbReference type="FunFam" id="3.30.70.360:FF:000004">
    <property type="entry name" value="Peptidase M20 domain-containing protein 2"/>
    <property type="match status" value="1"/>
</dbReference>
<dbReference type="STRING" id="933084.A0A067P8A1"/>
<sequence length="467" mass="50109">MGFDEAKLSTYSRYLSMISPLAFPIPLMSCCQCSSTPNTAPTIGADRIWARGDEAIPPPSGKQGSVWRPDVLQAIEAEIDALDNELRTLSLNIHDHPELKFEEKHAHDTLTTFMERHGFEVTTNHLMPTAWLATFTHGNGGRTLGVNSEMDALPGIGHACGHNLIAIAGVAVALAAKATLVKLNIPGSIRLLGTPGEEGGSGKVLLLDQKGFEGMDACLMCHPAPGPQLSASLSSCLAIERLIIEFTGHTAHAALSPWEGQNALDAAVLAYTNIGLLRQQLKPTHRVHAIIEGKDWAPNIIPDYAKVICYVRAPTLAEVEVAVKRVKACFEAAALATACQLQIENGTPTTFDLRQNKALGDELARIYLNKYGPVDYEYGIAGASTDFGNVTYALPSLHPGFAIPTVTNGGNHTVAFTESAATPEAHDACLKVSKALAATGIRVIADDAFFEEVKRTFEEDRKLRGEV</sequence>
<name>A0A067P8A1_9AGAM</name>
<dbReference type="PANTHER" id="PTHR30575:SF0">
    <property type="entry name" value="XAA-ARG DIPEPTIDASE"/>
    <property type="match status" value="1"/>
</dbReference>
<dbReference type="InterPro" id="IPR036264">
    <property type="entry name" value="Bact_exopeptidase_dim_dom"/>
</dbReference>
<keyword evidence="4" id="KW-1185">Reference proteome</keyword>
<dbReference type="AlphaFoldDB" id="A0A067P8A1"/>
<dbReference type="Pfam" id="PF07687">
    <property type="entry name" value="M20_dimer"/>
    <property type="match status" value="1"/>
</dbReference>
<dbReference type="GO" id="GO:0016805">
    <property type="term" value="F:dipeptidase activity"/>
    <property type="evidence" value="ECO:0007669"/>
    <property type="project" value="InterPro"/>
</dbReference>
<dbReference type="EMBL" id="KL197753">
    <property type="protein sequence ID" value="KDQ50969.1"/>
    <property type="molecule type" value="Genomic_DNA"/>
</dbReference>
<dbReference type="InterPro" id="IPR052030">
    <property type="entry name" value="Peptidase_M20/M20A_hydrolases"/>
</dbReference>
<dbReference type="HOGENOM" id="CLU_031812_1_1_1"/>
<organism evidence="3 4">
    <name type="scientific">Jaapia argillacea MUCL 33604</name>
    <dbReference type="NCBI Taxonomy" id="933084"/>
    <lineage>
        <taxon>Eukaryota</taxon>
        <taxon>Fungi</taxon>
        <taxon>Dikarya</taxon>
        <taxon>Basidiomycota</taxon>
        <taxon>Agaricomycotina</taxon>
        <taxon>Agaricomycetes</taxon>
        <taxon>Agaricomycetidae</taxon>
        <taxon>Jaapiales</taxon>
        <taxon>Jaapiaceae</taxon>
        <taxon>Jaapia</taxon>
    </lineage>
</organism>
<proteinExistence type="inferred from homology"/>
<dbReference type="SUPFAM" id="SSF55031">
    <property type="entry name" value="Bacterial exopeptidase dimerisation domain"/>
    <property type="match status" value="1"/>
</dbReference>
<dbReference type="SUPFAM" id="SSF53187">
    <property type="entry name" value="Zn-dependent exopeptidases"/>
    <property type="match status" value="1"/>
</dbReference>
<evidence type="ECO:0000313" key="3">
    <source>
        <dbReference type="EMBL" id="KDQ50969.1"/>
    </source>
</evidence>
<dbReference type="InterPro" id="IPR017439">
    <property type="entry name" value="Amidohydrolase"/>
</dbReference>
<evidence type="ECO:0000256" key="1">
    <source>
        <dbReference type="ARBA" id="ARBA00006247"/>
    </source>
</evidence>
<comment type="similarity">
    <text evidence="1">Belongs to the peptidase M20A family.</text>
</comment>
<evidence type="ECO:0000259" key="2">
    <source>
        <dbReference type="Pfam" id="PF07687"/>
    </source>
</evidence>
<reference evidence="4" key="1">
    <citation type="journal article" date="2014" name="Proc. Natl. Acad. Sci. U.S.A.">
        <title>Extensive sampling of basidiomycete genomes demonstrates inadequacy of the white-rot/brown-rot paradigm for wood decay fungi.</title>
        <authorList>
            <person name="Riley R."/>
            <person name="Salamov A.A."/>
            <person name="Brown D.W."/>
            <person name="Nagy L.G."/>
            <person name="Floudas D."/>
            <person name="Held B.W."/>
            <person name="Levasseur A."/>
            <person name="Lombard V."/>
            <person name="Morin E."/>
            <person name="Otillar R."/>
            <person name="Lindquist E.A."/>
            <person name="Sun H."/>
            <person name="LaButti K.M."/>
            <person name="Schmutz J."/>
            <person name="Jabbour D."/>
            <person name="Luo H."/>
            <person name="Baker S.E."/>
            <person name="Pisabarro A.G."/>
            <person name="Walton J.D."/>
            <person name="Blanchette R.A."/>
            <person name="Henrissat B."/>
            <person name="Martin F."/>
            <person name="Cullen D."/>
            <person name="Hibbett D.S."/>
            <person name="Grigoriev I.V."/>
        </authorList>
    </citation>
    <scope>NUCLEOTIDE SEQUENCE [LARGE SCALE GENOMIC DNA]</scope>
    <source>
        <strain evidence="4">MUCL 33604</strain>
    </source>
</reference>
<dbReference type="OrthoDB" id="6119954at2759"/>
<dbReference type="Gene3D" id="3.30.70.360">
    <property type="match status" value="1"/>
</dbReference>
<dbReference type="Gene3D" id="3.40.630.10">
    <property type="entry name" value="Zn peptidases"/>
    <property type="match status" value="1"/>
</dbReference>